<feature type="region of interest" description="Disordered" evidence="1">
    <location>
        <begin position="37"/>
        <end position="75"/>
    </location>
</feature>
<reference evidence="3 4" key="1">
    <citation type="submission" date="2024-10" db="EMBL/GenBank/DDBJ databases">
        <authorList>
            <person name="Kim D."/>
        </authorList>
    </citation>
    <scope>NUCLEOTIDE SEQUENCE [LARGE SCALE GENOMIC DNA]</scope>
    <source>
        <strain evidence="3">BH-2024</strain>
    </source>
</reference>
<accession>A0ABD2I6G1</accession>
<keyword evidence="2" id="KW-0732">Signal</keyword>
<evidence type="ECO:0000256" key="2">
    <source>
        <dbReference type="SAM" id="SignalP"/>
    </source>
</evidence>
<name>A0ABD2I6G1_9BILA</name>
<organism evidence="3 4">
    <name type="scientific">Heterodera trifolii</name>
    <dbReference type="NCBI Taxonomy" id="157864"/>
    <lineage>
        <taxon>Eukaryota</taxon>
        <taxon>Metazoa</taxon>
        <taxon>Ecdysozoa</taxon>
        <taxon>Nematoda</taxon>
        <taxon>Chromadorea</taxon>
        <taxon>Rhabditida</taxon>
        <taxon>Tylenchina</taxon>
        <taxon>Tylenchomorpha</taxon>
        <taxon>Tylenchoidea</taxon>
        <taxon>Heteroderidae</taxon>
        <taxon>Heteroderinae</taxon>
        <taxon>Heterodera</taxon>
    </lineage>
</organism>
<evidence type="ECO:0000256" key="1">
    <source>
        <dbReference type="SAM" id="MobiDB-lite"/>
    </source>
</evidence>
<sequence length="135" mass="14445">MPFFSPSSAVFLLPFQFLLVVFGAVFIVLSQCCGCSKKKKNTGAPPPQPPTFLPPAPQITAAGPGTGPQFVPMNDPKYETLNSLDPNIFVKSASAKPPQKPPQQPQATNGPKPVPANDPKYETLNALDPNIFVKK</sequence>
<evidence type="ECO:0000313" key="4">
    <source>
        <dbReference type="Proteomes" id="UP001620626"/>
    </source>
</evidence>
<feature type="chain" id="PRO_5044805473" evidence="2">
    <location>
        <begin position="24"/>
        <end position="135"/>
    </location>
</feature>
<keyword evidence="4" id="KW-1185">Reference proteome</keyword>
<feature type="compositionally biased region" description="Pro residues" evidence="1">
    <location>
        <begin position="44"/>
        <end position="57"/>
    </location>
</feature>
<feature type="signal peptide" evidence="2">
    <location>
        <begin position="1"/>
        <end position="23"/>
    </location>
</feature>
<protein>
    <submittedName>
        <fullName evidence="3">Uncharacterized protein</fullName>
    </submittedName>
</protein>
<gene>
    <name evidence="3" type="ORF">niasHT_033679</name>
</gene>
<dbReference type="AlphaFoldDB" id="A0ABD2I6G1"/>
<comment type="caution">
    <text evidence="3">The sequence shown here is derived from an EMBL/GenBank/DDBJ whole genome shotgun (WGS) entry which is preliminary data.</text>
</comment>
<feature type="region of interest" description="Disordered" evidence="1">
    <location>
        <begin position="90"/>
        <end position="135"/>
    </location>
</feature>
<evidence type="ECO:0000313" key="3">
    <source>
        <dbReference type="EMBL" id="KAL3074652.1"/>
    </source>
</evidence>
<dbReference type="Proteomes" id="UP001620626">
    <property type="component" value="Unassembled WGS sequence"/>
</dbReference>
<dbReference type="EMBL" id="JBICBT010001293">
    <property type="protein sequence ID" value="KAL3074652.1"/>
    <property type="molecule type" value="Genomic_DNA"/>
</dbReference>
<proteinExistence type="predicted"/>